<sequence>MFTCVCKHCKNVFRAPIRTMCCKQCRTLDENNFDDIEAYLKLYPNSNALQISEALGIEAYVILKFMEEGRLLKSRGSFSKLPDWYETDE</sequence>
<keyword evidence="2" id="KW-1185">Reference proteome</keyword>
<name>A0A6L5XX31_9FIRM</name>
<reference evidence="1 2" key="1">
    <citation type="submission" date="2019-08" db="EMBL/GenBank/DDBJ databases">
        <title>In-depth cultivation of the pig gut microbiome towards novel bacterial diversity and tailored functional studies.</title>
        <authorList>
            <person name="Wylensek D."/>
            <person name="Hitch T.C.A."/>
            <person name="Clavel T."/>
        </authorList>
    </citation>
    <scope>NUCLEOTIDE SEQUENCE [LARGE SCALE GENOMIC DNA]</scope>
    <source>
        <strain evidence="1 2">WCA-693-APC-MOT-I</strain>
    </source>
</reference>
<evidence type="ECO:0000313" key="1">
    <source>
        <dbReference type="EMBL" id="MSS63312.1"/>
    </source>
</evidence>
<dbReference type="Proteomes" id="UP000482209">
    <property type="component" value="Unassembled WGS sequence"/>
</dbReference>
<dbReference type="AlphaFoldDB" id="A0A6L5XX31"/>
<evidence type="ECO:0000313" key="2">
    <source>
        <dbReference type="Proteomes" id="UP000482209"/>
    </source>
</evidence>
<organism evidence="1 2">
    <name type="scientific">Velocimicrobium porci</name>
    <dbReference type="NCBI Taxonomy" id="2606634"/>
    <lineage>
        <taxon>Bacteria</taxon>
        <taxon>Bacillati</taxon>
        <taxon>Bacillota</taxon>
        <taxon>Clostridia</taxon>
        <taxon>Lachnospirales</taxon>
        <taxon>Lachnospiraceae</taxon>
        <taxon>Velocimicrobium</taxon>
    </lineage>
</organism>
<comment type="caution">
    <text evidence="1">The sequence shown here is derived from an EMBL/GenBank/DDBJ whole genome shotgun (WGS) entry which is preliminary data.</text>
</comment>
<dbReference type="EMBL" id="VUMT01000006">
    <property type="protein sequence ID" value="MSS63312.1"/>
    <property type="molecule type" value="Genomic_DNA"/>
</dbReference>
<protein>
    <submittedName>
        <fullName evidence="1">Uncharacterized protein</fullName>
    </submittedName>
</protein>
<accession>A0A6L5XX31</accession>
<proteinExistence type="predicted"/>
<gene>
    <name evidence="1" type="ORF">FYJ58_05400</name>
</gene>
<dbReference type="RefSeq" id="WP_154518404.1">
    <property type="nucleotide sequence ID" value="NZ_VUMT01000006.1"/>
</dbReference>